<sequence>MLHPSAVMAPQYAHSQPQVLPKKLSRAKRPRNHQIRSRNAVLRGRGRSQREVGKNYCCASLCRRRRFCMRHDVVR</sequence>
<gene>
    <name evidence="2" type="ORF">CSSPJE1EN1_LOCUS7685</name>
</gene>
<dbReference type="Proteomes" id="UP001497444">
    <property type="component" value="Chromosome 14"/>
</dbReference>
<keyword evidence="3" id="KW-1185">Reference proteome</keyword>
<evidence type="ECO:0000313" key="2">
    <source>
        <dbReference type="EMBL" id="CAK9262207.1"/>
    </source>
</evidence>
<feature type="compositionally biased region" description="Basic residues" evidence="1">
    <location>
        <begin position="23"/>
        <end position="36"/>
    </location>
</feature>
<protein>
    <submittedName>
        <fullName evidence="2">Uncharacterized protein</fullName>
    </submittedName>
</protein>
<dbReference type="EMBL" id="OZ020109">
    <property type="protein sequence ID" value="CAK9262207.1"/>
    <property type="molecule type" value="Genomic_DNA"/>
</dbReference>
<proteinExistence type="predicted"/>
<evidence type="ECO:0000313" key="3">
    <source>
        <dbReference type="Proteomes" id="UP001497444"/>
    </source>
</evidence>
<evidence type="ECO:0000256" key="1">
    <source>
        <dbReference type="SAM" id="MobiDB-lite"/>
    </source>
</evidence>
<name>A0ABP0W5X6_9BRYO</name>
<accession>A0ABP0W5X6</accession>
<reference evidence="2" key="1">
    <citation type="submission" date="2024-02" db="EMBL/GenBank/DDBJ databases">
        <authorList>
            <consortium name="ELIXIR-Norway"/>
            <consortium name="Elixir Norway"/>
        </authorList>
    </citation>
    <scope>NUCLEOTIDE SEQUENCE</scope>
</reference>
<feature type="region of interest" description="Disordered" evidence="1">
    <location>
        <begin position="1"/>
        <end position="38"/>
    </location>
</feature>
<organism evidence="2 3">
    <name type="scientific">Sphagnum jensenii</name>
    <dbReference type="NCBI Taxonomy" id="128206"/>
    <lineage>
        <taxon>Eukaryota</taxon>
        <taxon>Viridiplantae</taxon>
        <taxon>Streptophyta</taxon>
        <taxon>Embryophyta</taxon>
        <taxon>Bryophyta</taxon>
        <taxon>Sphagnophytina</taxon>
        <taxon>Sphagnopsida</taxon>
        <taxon>Sphagnales</taxon>
        <taxon>Sphagnaceae</taxon>
        <taxon>Sphagnum</taxon>
    </lineage>
</organism>